<dbReference type="EMBL" id="AP023287">
    <property type="protein sequence ID" value="BCI54971.1"/>
    <property type="molecule type" value="Genomic_DNA"/>
</dbReference>
<proteinExistence type="predicted"/>
<evidence type="ECO:0000313" key="2">
    <source>
        <dbReference type="EMBL" id="BCI54971.1"/>
    </source>
</evidence>
<accession>A0A6S6PB67</accession>
<organism evidence="2 3">
    <name type="scientific">Mycolicibacterium litorale</name>
    <dbReference type="NCBI Taxonomy" id="758802"/>
    <lineage>
        <taxon>Bacteria</taxon>
        <taxon>Bacillati</taxon>
        <taxon>Actinomycetota</taxon>
        <taxon>Actinomycetes</taxon>
        <taxon>Mycobacteriales</taxon>
        <taxon>Mycobacteriaceae</taxon>
        <taxon>Mycolicibacterium</taxon>
    </lineage>
</organism>
<dbReference type="Pfam" id="PF24623">
    <property type="entry name" value="Phage_zn_bind_8"/>
    <property type="match status" value="1"/>
</dbReference>
<evidence type="ECO:0000313" key="3">
    <source>
        <dbReference type="Proteomes" id="UP000515734"/>
    </source>
</evidence>
<sequence>MTDWEAEQMWETAVPVDCPDCKQPAGKKCWNEITNTPKRRPCWKRTKKAEEAA</sequence>
<gene>
    <name evidence="2" type="ORF">NIIDNTM18_42490</name>
</gene>
<name>A0A6S6PB67_9MYCO</name>
<dbReference type="AlphaFoldDB" id="A0A6S6PB67"/>
<protein>
    <recommendedName>
        <fullName evidence="1">DNA-binding phage zinc finger domain-containing protein</fullName>
    </recommendedName>
</protein>
<feature type="domain" description="DNA-binding phage zinc finger" evidence="1">
    <location>
        <begin position="7"/>
        <end position="50"/>
    </location>
</feature>
<evidence type="ECO:0000259" key="1">
    <source>
        <dbReference type="Pfam" id="PF24623"/>
    </source>
</evidence>
<dbReference type="InterPro" id="IPR056911">
    <property type="entry name" value="Phage_Znf_bind_put"/>
</dbReference>
<dbReference type="Proteomes" id="UP000515734">
    <property type="component" value="Chromosome"/>
</dbReference>
<dbReference type="RefSeq" id="WP_419197117.1">
    <property type="nucleotide sequence ID" value="NZ_AP023287.1"/>
</dbReference>
<reference evidence="2 3" key="1">
    <citation type="submission" date="2020-07" db="EMBL/GenBank/DDBJ databases">
        <title>Complete genome sequence of Mycolicibacterium litorale like strain isolated from cardiac implantable electronic device infection.</title>
        <authorList>
            <person name="Fukano H."/>
            <person name="Miyama H."/>
            <person name="Hoshino Y."/>
        </authorList>
    </citation>
    <scope>NUCLEOTIDE SEQUENCE [LARGE SCALE GENOMIC DNA]</scope>
    <source>
        <strain evidence="2 3">NIIDNTM18</strain>
    </source>
</reference>